<dbReference type="Pfam" id="PF01042">
    <property type="entry name" value="Ribonuc_L-PSP"/>
    <property type="match status" value="1"/>
</dbReference>
<proteinExistence type="inferred from homology"/>
<dbReference type="Proteomes" id="UP001469365">
    <property type="component" value="Unassembled WGS sequence"/>
</dbReference>
<dbReference type="InterPro" id="IPR006175">
    <property type="entry name" value="YjgF/YER057c/UK114"/>
</dbReference>
<protein>
    <submittedName>
        <fullName evidence="2">RidA family protein</fullName>
        <ecNumber evidence="2">3.5.-.-</ecNumber>
    </submittedName>
</protein>
<dbReference type="EC" id="3.5.-.-" evidence="2"/>
<accession>A0ABU9DFP9</accession>
<organism evidence="2 3">
    <name type="scientific">Paenibacillus filicis</name>
    <dbReference type="NCBI Taxonomy" id="669464"/>
    <lineage>
        <taxon>Bacteria</taxon>
        <taxon>Bacillati</taxon>
        <taxon>Bacillota</taxon>
        <taxon>Bacilli</taxon>
        <taxon>Bacillales</taxon>
        <taxon>Paenibacillaceae</taxon>
        <taxon>Paenibacillus</taxon>
    </lineage>
</organism>
<comment type="caution">
    <text evidence="2">The sequence shown here is derived from an EMBL/GenBank/DDBJ whole genome shotgun (WGS) entry which is preliminary data.</text>
</comment>
<dbReference type="PANTHER" id="PTHR11803:SF58">
    <property type="entry name" value="PROTEIN HMF1-RELATED"/>
    <property type="match status" value="1"/>
</dbReference>
<name>A0ABU9DFP9_9BACL</name>
<reference evidence="2 3" key="1">
    <citation type="submission" date="2024-04" db="EMBL/GenBank/DDBJ databases">
        <title>draft genome sequnece of Paenibacillus filicis.</title>
        <authorList>
            <person name="Kim D.-U."/>
        </authorList>
    </citation>
    <scope>NUCLEOTIDE SEQUENCE [LARGE SCALE GENOMIC DNA]</scope>
    <source>
        <strain evidence="2 3">KACC14197</strain>
    </source>
</reference>
<dbReference type="Gene3D" id="3.30.1330.40">
    <property type="entry name" value="RutC-like"/>
    <property type="match status" value="1"/>
</dbReference>
<gene>
    <name evidence="2" type="ORF">WMW72_07195</name>
</gene>
<dbReference type="EMBL" id="JBBPCC010000003">
    <property type="protein sequence ID" value="MEK8127702.1"/>
    <property type="molecule type" value="Genomic_DNA"/>
</dbReference>
<dbReference type="GO" id="GO:0016787">
    <property type="term" value="F:hydrolase activity"/>
    <property type="evidence" value="ECO:0007669"/>
    <property type="project" value="UniProtKB-KW"/>
</dbReference>
<evidence type="ECO:0000313" key="3">
    <source>
        <dbReference type="Proteomes" id="UP001469365"/>
    </source>
</evidence>
<evidence type="ECO:0000256" key="1">
    <source>
        <dbReference type="ARBA" id="ARBA00010552"/>
    </source>
</evidence>
<dbReference type="CDD" id="cd00448">
    <property type="entry name" value="YjgF_YER057c_UK114_family"/>
    <property type="match status" value="1"/>
</dbReference>
<dbReference type="RefSeq" id="WP_341414755.1">
    <property type="nucleotide sequence ID" value="NZ_JBBPCC010000003.1"/>
</dbReference>
<sequence>MNDVKEYFGVENSVGVAYSQAVRVKDTVYISGQGPNTLECSAEEQVRQTLENVRSVLAEVGLDLRDVVKVTAILNYDYVTPQLFEKVYTEYFQSPYPARTVVRSDIGFNVQIDVVAIIE</sequence>
<comment type="similarity">
    <text evidence="1">Belongs to the RutC family.</text>
</comment>
<keyword evidence="3" id="KW-1185">Reference proteome</keyword>
<dbReference type="SUPFAM" id="SSF55298">
    <property type="entry name" value="YjgF-like"/>
    <property type="match status" value="1"/>
</dbReference>
<evidence type="ECO:0000313" key="2">
    <source>
        <dbReference type="EMBL" id="MEK8127702.1"/>
    </source>
</evidence>
<keyword evidence="2" id="KW-0378">Hydrolase</keyword>
<dbReference type="PANTHER" id="PTHR11803">
    <property type="entry name" value="2-IMINOBUTANOATE/2-IMINOPROPANOATE DEAMINASE RIDA"/>
    <property type="match status" value="1"/>
</dbReference>
<dbReference type="InterPro" id="IPR035959">
    <property type="entry name" value="RutC-like_sf"/>
</dbReference>